<accession>A0AAV2S0H0</accession>
<feature type="compositionally biased region" description="Low complexity" evidence="1">
    <location>
        <begin position="213"/>
        <end position="222"/>
    </location>
</feature>
<evidence type="ECO:0000313" key="3">
    <source>
        <dbReference type="EMBL" id="CAL4156202.1"/>
    </source>
</evidence>
<dbReference type="Pfam" id="PF07679">
    <property type="entry name" value="I-set"/>
    <property type="match status" value="1"/>
</dbReference>
<organism evidence="3 4">
    <name type="scientific">Meganyctiphanes norvegica</name>
    <name type="common">Northern krill</name>
    <name type="synonym">Thysanopoda norvegica</name>
    <dbReference type="NCBI Taxonomy" id="48144"/>
    <lineage>
        <taxon>Eukaryota</taxon>
        <taxon>Metazoa</taxon>
        <taxon>Ecdysozoa</taxon>
        <taxon>Arthropoda</taxon>
        <taxon>Crustacea</taxon>
        <taxon>Multicrustacea</taxon>
        <taxon>Malacostraca</taxon>
        <taxon>Eumalacostraca</taxon>
        <taxon>Eucarida</taxon>
        <taxon>Euphausiacea</taxon>
        <taxon>Euphausiidae</taxon>
        <taxon>Meganyctiphanes</taxon>
    </lineage>
</organism>
<dbReference type="InterPro" id="IPR013098">
    <property type="entry name" value="Ig_I-set"/>
</dbReference>
<dbReference type="SMART" id="SM00408">
    <property type="entry name" value="IGc2"/>
    <property type="match status" value="1"/>
</dbReference>
<evidence type="ECO:0000313" key="4">
    <source>
        <dbReference type="Proteomes" id="UP001497623"/>
    </source>
</evidence>
<dbReference type="PANTHER" id="PTHR24637">
    <property type="entry name" value="COLLAGEN"/>
    <property type="match status" value="1"/>
</dbReference>
<dbReference type="EMBL" id="CAXKWB010041365">
    <property type="protein sequence ID" value="CAL4156202.1"/>
    <property type="molecule type" value="Genomic_DNA"/>
</dbReference>
<name>A0AAV2S0H0_MEGNR</name>
<dbReference type="PANTHER" id="PTHR24637:SF421">
    <property type="entry name" value="CUTICLE COLLAGEN DPY-2"/>
    <property type="match status" value="1"/>
</dbReference>
<keyword evidence="4" id="KW-1185">Reference proteome</keyword>
<evidence type="ECO:0000256" key="1">
    <source>
        <dbReference type="SAM" id="MobiDB-lite"/>
    </source>
</evidence>
<feature type="compositionally biased region" description="Basic and acidic residues" evidence="1">
    <location>
        <begin position="182"/>
        <end position="192"/>
    </location>
</feature>
<dbReference type="InterPro" id="IPR003598">
    <property type="entry name" value="Ig_sub2"/>
</dbReference>
<dbReference type="InterPro" id="IPR008160">
    <property type="entry name" value="Collagen"/>
</dbReference>
<feature type="domain" description="Ig-like" evidence="2">
    <location>
        <begin position="40"/>
        <end position="133"/>
    </location>
</feature>
<dbReference type="Gene3D" id="2.60.40.10">
    <property type="entry name" value="Immunoglobulins"/>
    <property type="match status" value="1"/>
</dbReference>
<dbReference type="Proteomes" id="UP001497623">
    <property type="component" value="Unassembled WGS sequence"/>
</dbReference>
<dbReference type="PROSITE" id="PS50835">
    <property type="entry name" value="IG_LIKE"/>
    <property type="match status" value="1"/>
</dbReference>
<sequence length="371" mass="38582">TVATMGQAVEQFHLNTPPIRRCYTWLILLQVLAGLIVALPSEKQDILHTLIRVEQQRFKISSQIQLPCVVQGSDSGVEINWFKDDHLIVAEERRQILGNLSLNVVSAEISDSGWYTCKAEGSSSVATSSVFITVTDEAEKESCDYIRSLLNESIGVHLKEISNAFMLLPMMLSEKQTAFGNTRKEEIDHGSESGHTCPPGPPGPPGIGGLPGQRGLDGQPGLSGQPGMPCQDREDFNLKCASGPAGPPGSAGPAGPPGPQGPKGNLGNSPPPGYPGMPGIQGMPGLRGHPGVPGPPGPPGKNNDNAIQSLLPPSPNGLHMMKGDKGDPGEPCAPGLPGLPGMKGEQGYPGISGMNGIPGMKGEKGEQGGSA</sequence>
<dbReference type="AlphaFoldDB" id="A0AAV2S0H0"/>
<feature type="non-terminal residue" evidence="3">
    <location>
        <position position="1"/>
    </location>
</feature>
<gene>
    <name evidence="3" type="ORF">MNOR_LOCUS31686</name>
</gene>
<proteinExistence type="predicted"/>
<dbReference type="Pfam" id="PF01391">
    <property type="entry name" value="Collagen"/>
    <property type="match status" value="2"/>
</dbReference>
<feature type="compositionally biased region" description="Basic and acidic residues" evidence="1">
    <location>
        <begin position="361"/>
        <end position="371"/>
    </location>
</feature>
<dbReference type="SMART" id="SM00409">
    <property type="entry name" value="IG"/>
    <property type="match status" value="1"/>
</dbReference>
<dbReference type="InterPro" id="IPR013783">
    <property type="entry name" value="Ig-like_fold"/>
</dbReference>
<comment type="caution">
    <text evidence="3">The sequence shown here is derived from an EMBL/GenBank/DDBJ whole genome shotgun (WGS) entry which is preliminary data.</text>
</comment>
<dbReference type="InterPro" id="IPR036179">
    <property type="entry name" value="Ig-like_dom_sf"/>
</dbReference>
<dbReference type="InterPro" id="IPR007110">
    <property type="entry name" value="Ig-like_dom"/>
</dbReference>
<evidence type="ECO:0000259" key="2">
    <source>
        <dbReference type="PROSITE" id="PS50835"/>
    </source>
</evidence>
<protein>
    <recommendedName>
        <fullName evidence="2">Ig-like domain-containing protein</fullName>
    </recommendedName>
</protein>
<feature type="region of interest" description="Disordered" evidence="1">
    <location>
        <begin position="182"/>
        <end position="371"/>
    </location>
</feature>
<dbReference type="SUPFAM" id="SSF48726">
    <property type="entry name" value="Immunoglobulin"/>
    <property type="match status" value="1"/>
</dbReference>
<dbReference type="InterPro" id="IPR003599">
    <property type="entry name" value="Ig_sub"/>
</dbReference>
<reference evidence="3 4" key="1">
    <citation type="submission" date="2024-05" db="EMBL/GenBank/DDBJ databases">
        <authorList>
            <person name="Wallberg A."/>
        </authorList>
    </citation>
    <scope>NUCLEOTIDE SEQUENCE [LARGE SCALE GENOMIC DNA]</scope>
</reference>